<comment type="subcellular location">
    <subcellularLocation>
        <location evidence="1">Membrane</location>
        <topology evidence="1">Multi-pass membrane protein</topology>
    </subcellularLocation>
</comment>
<keyword evidence="9" id="KW-1185">Reference proteome</keyword>
<feature type="compositionally biased region" description="Basic and acidic residues" evidence="5">
    <location>
        <begin position="1"/>
        <end position="18"/>
    </location>
</feature>
<dbReference type="PANTHER" id="PTHR23502:SF36">
    <property type="entry name" value="MEMBRANE TRANSPORTER"/>
    <property type="match status" value="1"/>
</dbReference>
<dbReference type="SUPFAM" id="SSF51735">
    <property type="entry name" value="NAD(P)-binding Rossmann-fold domains"/>
    <property type="match status" value="1"/>
</dbReference>
<reference evidence="8 9" key="1">
    <citation type="submission" date="2024-02" db="EMBL/GenBank/DDBJ databases">
        <title>First draft genome assembly of two strains of Seiridium cardinale.</title>
        <authorList>
            <person name="Emiliani G."/>
            <person name="Scali E."/>
        </authorList>
    </citation>
    <scope>NUCLEOTIDE SEQUENCE [LARGE SCALE GENOMIC DNA]</scope>
    <source>
        <strain evidence="8 9">BM-138-000479</strain>
    </source>
</reference>
<sequence length="968" mass="105842">MDASSTDRARDVAEKEKGNFSAGSNSSDEDVALAALRRITTAEPGHPTHWPWWKKWAITVAYCLLQTFVTLTSTTYVSAEFLIEEKFNVSNTQIVALGQSMFILGTAVGPAFLGPLSDIGGRKWVYVAAILLYALVNIGCALPLNLPMLIIFQFLSGTTGSVALCNVAGTIADMFGSEDGAGQPMALFVASANIGPSIGSPVGEWIADNVNMGLPWIFWINVIIGGAFAIGMCFIPETLPAIVIRNEVKKRNVAEPEEIAVLETKVNVLKEIKFVTLMALRIMVTEPMVTLLGIYNGFAYGLLFLYLDGVFDVFVVNNGLSYIGADLTYLNFVVGVIVMFMFVPVQTWLFKRDRMKNGGVGRPEARFLTSLVMVWLFPVSLLWFAFTSDGNTSFWSPVVAGGVLGFCDPLLWLSMLNYITDAYTTVAGSAIAAFLIPSFLIAAALAHAGIAMFENMSSTWAMATLGFAWYAARPGMSTTSFDGWHSPVVCIVVGLVFLYLYRVNQLLEGTPEEIRKLSGSRWTAEQLKETYEACDKNTPDYTSQLPPKLERRYIVTGGNGLVGGYIVLQLLARGQSPRSIRILDIKQTERNDMLSGPATEVDFIRTDITSPPSIEAAFKEPWHPSVADLPLTVFHTAAVIIPSDRSKHLYGFTEAVNVHGTRNVLSAARDAGADIFSSTSSGSISIRPMEPWVAPWARSPRHFWQVLDEKDFSQPLRRHEEYFSNYPASKAAAERIVCETNAQGFQTGCIRPVNGVYGNPTDNTVGEPLARSVLPTWTSHVVQSFVHGANVAVAHLQHEAVLTKQCAPQAGKPFCVTDPNPPITYGDLYMAVKTLSIHPFLDVHVPPIVILVLSYCIEWYSLLPYRVSFLKRFLPEVQGDIRHMKPALLSICTHLLGTNAESSKPVQEGGLGYKGLLTTIEGMSLEILEWNREHATANGSLGRRVYTTSVAAAEKIQQLGLAGLTGPA</sequence>
<evidence type="ECO:0000256" key="3">
    <source>
        <dbReference type="ARBA" id="ARBA00022989"/>
    </source>
</evidence>
<feature type="transmembrane region" description="Helical" evidence="6">
    <location>
        <begin position="365"/>
        <end position="386"/>
    </location>
</feature>
<feature type="transmembrane region" description="Helical" evidence="6">
    <location>
        <begin position="288"/>
        <end position="307"/>
    </location>
</feature>
<dbReference type="Pfam" id="PF07690">
    <property type="entry name" value="MFS_1"/>
    <property type="match status" value="1"/>
</dbReference>
<feature type="domain" description="Major facilitator superfamily (MFS) profile" evidence="7">
    <location>
        <begin position="58"/>
        <end position="506"/>
    </location>
</feature>
<dbReference type="PROSITE" id="PS50850">
    <property type="entry name" value="MFS"/>
    <property type="match status" value="1"/>
</dbReference>
<keyword evidence="4 6" id="KW-0472">Membrane</keyword>
<accession>A0ABR2X757</accession>
<feature type="transmembrane region" description="Helical" evidence="6">
    <location>
        <begin position="94"/>
        <end position="112"/>
    </location>
</feature>
<dbReference type="Proteomes" id="UP001465668">
    <property type="component" value="Unassembled WGS sequence"/>
</dbReference>
<feature type="transmembrane region" description="Helical" evidence="6">
    <location>
        <begin position="56"/>
        <end position="82"/>
    </location>
</feature>
<evidence type="ECO:0000256" key="1">
    <source>
        <dbReference type="ARBA" id="ARBA00004141"/>
    </source>
</evidence>
<gene>
    <name evidence="8" type="ORF">SCAR479_13726</name>
</gene>
<dbReference type="EMBL" id="JARVKM010000117">
    <property type="protein sequence ID" value="KAK9769607.1"/>
    <property type="molecule type" value="Genomic_DNA"/>
</dbReference>
<evidence type="ECO:0000256" key="4">
    <source>
        <dbReference type="ARBA" id="ARBA00023136"/>
    </source>
</evidence>
<feature type="transmembrane region" description="Helical" evidence="6">
    <location>
        <begin position="327"/>
        <end position="345"/>
    </location>
</feature>
<dbReference type="InterPro" id="IPR011701">
    <property type="entry name" value="MFS"/>
</dbReference>
<dbReference type="CDD" id="cd17323">
    <property type="entry name" value="MFS_Tpo1_MDR_like"/>
    <property type="match status" value="1"/>
</dbReference>
<evidence type="ECO:0000256" key="6">
    <source>
        <dbReference type="SAM" id="Phobius"/>
    </source>
</evidence>
<feature type="region of interest" description="Disordered" evidence="5">
    <location>
        <begin position="1"/>
        <end position="26"/>
    </location>
</feature>
<comment type="caution">
    <text evidence="8">The sequence shown here is derived from an EMBL/GenBank/DDBJ whole genome shotgun (WGS) entry which is preliminary data.</text>
</comment>
<feature type="transmembrane region" description="Helical" evidence="6">
    <location>
        <begin position="149"/>
        <end position="172"/>
    </location>
</feature>
<dbReference type="Gene3D" id="3.40.50.720">
    <property type="entry name" value="NAD(P)-binding Rossmann-like Domain"/>
    <property type="match status" value="1"/>
</dbReference>
<feature type="transmembrane region" description="Helical" evidence="6">
    <location>
        <begin position="216"/>
        <end position="235"/>
    </location>
</feature>
<name>A0ABR2X757_9PEZI</name>
<evidence type="ECO:0000256" key="5">
    <source>
        <dbReference type="SAM" id="MobiDB-lite"/>
    </source>
</evidence>
<feature type="transmembrane region" description="Helical" evidence="6">
    <location>
        <begin position="553"/>
        <end position="572"/>
    </location>
</feature>
<evidence type="ECO:0000259" key="7">
    <source>
        <dbReference type="PROSITE" id="PS50850"/>
    </source>
</evidence>
<evidence type="ECO:0000313" key="9">
    <source>
        <dbReference type="Proteomes" id="UP001465668"/>
    </source>
</evidence>
<keyword evidence="3 6" id="KW-1133">Transmembrane helix</keyword>
<proteinExistence type="predicted"/>
<evidence type="ECO:0000313" key="8">
    <source>
        <dbReference type="EMBL" id="KAK9769607.1"/>
    </source>
</evidence>
<feature type="transmembrane region" description="Helical" evidence="6">
    <location>
        <begin position="124"/>
        <end position="142"/>
    </location>
</feature>
<evidence type="ECO:0000256" key="2">
    <source>
        <dbReference type="ARBA" id="ARBA00022692"/>
    </source>
</evidence>
<dbReference type="PANTHER" id="PTHR23502">
    <property type="entry name" value="MAJOR FACILITATOR SUPERFAMILY"/>
    <property type="match status" value="1"/>
</dbReference>
<dbReference type="Gene3D" id="1.20.1250.20">
    <property type="entry name" value="MFS general substrate transporter like domains"/>
    <property type="match status" value="1"/>
</dbReference>
<protein>
    <submittedName>
        <fullName evidence="8">Vitamin b6 transporter bsu1</fullName>
    </submittedName>
</protein>
<dbReference type="Pfam" id="PF01073">
    <property type="entry name" value="3Beta_HSD"/>
    <property type="match status" value="1"/>
</dbReference>
<dbReference type="InterPro" id="IPR036259">
    <property type="entry name" value="MFS_trans_sf"/>
</dbReference>
<dbReference type="SUPFAM" id="SSF103473">
    <property type="entry name" value="MFS general substrate transporter"/>
    <property type="match status" value="1"/>
</dbReference>
<feature type="transmembrane region" description="Helical" evidence="6">
    <location>
        <begin position="398"/>
        <end position="419"/>
    </location>
</feature>
<feature type="transmembrane region" description="Helical" evidence="6">
    <location>
        <begin position="431"/>
        <end position="450"/>
    </location>
</feature>
<feature type="transmembrane region" description="Helical" evidence="6">
    <location>
        <begin position="484"/>
        <end position="501"/>
    </location>
</feature>
<organism evidence="8 9">
    <name type="scientific">Seiridium cardinale</name>
    <dbReference type="NCBI Taxonomy" id="138064"/>
    <lineage>
        <taxon>Eukaryota</taxon>
        <taxon>Fungi</taxon>
        <taxon>Dikarya</taxon>
        <taxon>Ascomycota</taxon>
        <taxon>Pezizomycotina</taxon>
        <taxon>Sordariomycetes</taxon>
        <taxon>Xylariomycetidae</taxon>
        <taxon>Amphisphaeriales</taxon>
        <taxon>Sporocadaceae</taxon>
        <taxon>Seiridium</taxon>
    </lineage>
</organism>
<dbReference type="InterPro" id="IPR036291">
    <property type="entry name" value="NAD(P)-bd_dom_sf"/>
</dbReference>
<dbReference type="InterPro" id="IPR002225">
    <property type="entry name" value="3Beta_OHSteriod_DH/Estase"/>
</dbReference>
<dbReference type="InterPro" id="IPR020846">
    <property type="entry name" value="MFS_dom"/>
</dbReference>
<keyword evidence="2 6" id="KW-0812">Transmembrane</keyword>